<gene>
    <name evidence="2" type="ORF">J2W55_004776</name>
</gene>
<reference evidence="2 3" key="1">
    <citation type="submission" date="2023-07" db="EMBL/GenBank/DDBJ databases">
        <title>Sorghum-associated microbial communities from plants grown in Nebraska, USA.</title>
        <authorList>
            <person name="Schachtman D."/>
        </authorList>
    </citation>
    <scope>NUCLEOTIDE SEQUENCE [LARGE SCALE GENOMIC DNA]</scope>
    <source>
        <strain evidence="2 3">3262</strain>
    </source>
</reference>
<dbReference type="SUPFAM" id="SSF56925">
    <property type="entry name" value="OMPA-like"/>
    <property type="match status" value="1"/>
</dbReference>
<keyword evidence="1" id="KW-0732">Signal</keyword>
<organism evidence="2 3">
    <name type="scientific">Mucilaginibacter pocheonensis</name>
    <dbReference type="NCBI Taxonomy" id="398050"/>
    <lineage>
        <taxon>Bacteria</taxon>
        <taxon>Pseudomonadati</taxon>
        <taxon>Bacteroidota</taxon>
        <taxon>Sphingobacteriia</taxon>
        <taxon>Sphingobacteriales</taxon>
        <taxon>Sphingobacteriaceae</taxon>
        <taxon>Mucilaginibacter</taxon>
    </lineage>
</organism>
<evidence type="ECO:0000313" key="2">
    <source>
        <dbReference type="EMBL" id="MDR6944908.1"/>
    </source>
</evidence>
<feature type="chain" id="PRO_5046628657" description="Outer membrane protein beta-barrel domain-containing protein" evidence="1">
    <location>
        <begin position="21"/>
        <end position="411"/>
    </location>
</feature>
<name>A0ABU1THQ5_9SPHI</name>
<sequence length="411" mass="46202">MKYFYKLLLPALLLPFFSYAQSNYKPGYAITVKGDTLHGFINLKEWENNPRIINFKTSVSDKASRNLATKDITYFEVINMESFRRYIGPLNVDHTNISSLATARDTAIITDSVFLKTVQKGSNVTLYTYVDDLKSHFFIADNQNGIPVELVYRIYKNDGKTVTENEYMRQLFALALKYNANNDALKLKIERSDYKTSDLEDIAREINNDPKKDNEKTTGKNKGTTFFVGIGLNVSTIKSDNAFASFTSSTPTSYLPKVSAGFTVLADPNVGRLGFRAEVAFTDNKYKGTETYTGGINTYSFNQYTLSIIPQLLYHFYNAESFKLYGDAGASLNISRYKGNNSIQNANNKISETKDVLDLSKGWTSFPLKAGAVINKKFDVSITYIPSAAFSKSLAYYVTVTTIQASFNYLF</sequence>
<keyword evidence="3" id="KW-1185">Reference proteome</keyword>
<comment type="caution">
    <text evidence="2">The sequence shown here is derived from an EMBL/GenBank/DDBJ whole genome shotgun (WGS) entry which is preliminary data.</text>
</comment>
<dbReference type="RefSeq" id="WP_310101951.1">
    <property type="nucleotide sequence ID" value="NZ_JAVDUU010000005.1"/>
</dbReference>
<accession>A0ABU1THQ5</accession>
<feature type="signal peptide" evidence="1">
    <location>
        <begin position="1"/>
        <end position="20"/>
    </location>
</feature>
<evidence type="ECO:0000313" key="3">
    <source>
        <dbReference type="Proteomes" id="UP001247620"/>
    </source>
</evidence>
<evidence type="ECO:0008006" key="4">
    <source>
        <dbReference type="Google" id="ProtNLM"/>
    </source>
</evidence>
<protein>
    <recommendedName>
        <fullName evidence="4">Outer membrane protein beta-barrel domain-containing protein</fullName>
    </recommendedName>
</protein>
<evidence type="ECO:0000256" key="1">
    <source>
        <dbReference type="SAM" id="SignalP"/>
    </source>
</evidence>
<dbReference type="Proteomes" id="UP001247620">
    <property type="component" value="Unassembled WGS sequence"/>
</dbReference>
<proteinExistence type="predicted"/>
<dbReference type="InterPro" id="IPR011250">
    <property type="entry name" value="OMP/PagP_B-barrel"/>
</dbReference>
<dbReference type="EMBL" id="JAVDUU010000005">
    <property type="protein sequence ID" value="MDR6944908.1"/>
    <property type="molecule type" value="Genomic_DNA"/>
</dbReference>